<dbReference type="RefSeq" id="XP_002670107.1">
    <property type="nucleotide sequence ID" value="XM_002670061.1"/>
</dbReference>
<protein>
    <submittedName>
        <fullName evidence="1">Predicted protein</fullName>
    </submittedName>
</protein>
<organism evidence="2">
    <name type="scientific">Naegleria gruberi</name>
    <name type="common">Amoeba</name>
    <dbReference type="NCBI Taxonomy" id="5762"/>
    <lineage>
        <taxon>Eukaryota</taxon>
        <taxon>Discoba</taxon>
        <taxon>Heterolobosea</taxon>
        <taxon>Tetramitia</taxon>
        <taxon>Eutetramitia</taxon>
        <taxon>Vahlkampfiidae</taxon>
        <taxon>Naegleria</taxon>
    </lineage>
</organism>
<sequence length="291" mass="33404">MSTATPNLQGYQTNLNKLAEVSFPFGSENIRQAIYCPYPDKTLIVAAKAMNQQQPYQTKIVVADFSFNDDDPLAMQVNISIVNEYQLNIEGALYTIPVLFPLKKEKCFLTIINIAGKRELRKIDIESGDIVWIKPGVETDTIVEDDRGILFYFSYDGYLTLMDSVTGFILDKIRVKMRMFNGIGWDVNDNLIVGGYDSKYLYFTRVFTKNGKVVKKKTNYAYLTFTTKVDRYNRKTYIHSNNSQCLTTFDVEGRLIENVQFGNSTSLCGFFFLKDCKYMMIFLESSLAIYD</sequence>
<reference evidence="1 2" key="1">
    <citation type="journal article" date="2010" name="Cell">
        <title>The genome of Naegleria gruberi illuminates early eukaryotic versatility.</title>
        <authorList>
            <person name="Fritz-Laylin L.K."/>
            <person name="Prochnik S.E."/>
            <person name="Ginger M.L."/>
            <person name="Dacks J.B."/>
            <person name="Carpenter M.L."/>
            <person name="Field M.C."/>
            <person name="Kuo A."/>
            <person name="Paredez A."/>
            <person name="Chapman J."/>
            <person name="Pham J."/>
            <person name="Shu S."/>
            <person name="Neupane R."/>
            <person name="Cipriano M."/>
            <person name="Mancuso J."/>
            <person name="Tu H."/>
            <person name="Salamov A."/>
            <person name="Lindquist E."/>
            <person name="Shapiro H."/>
            <person name="Lucas S."/>
            <person name="Grigoriev I.V."/>
            <person name="Cande W.Z."/>
            <person name="Fulton C."/>
            <person name="Rokhsar D.S."/>
            <person name="Dawson S.C."/>
        </authorList>
    </citation>
    <scope>NUCLEOTIDE SEQUENCE [LARGE SCALE GENOMIC DNA]</scope>
    <source>
        <strain evidence="1 2">NEG-M</strain>
    </source>
</reference>
<dbReference type="AlphaFoldDB" id="D2W0M5"/>
<dbReference type="InParanoid" id="D2W0M5"/>
<proteinExistence type="predicted"/>
<dbReference type="SUPFAM" id="SSF101898">
    <property type="entry name" value="NHL repeat"/>
    <property type="match status" value="1"/>
</dbReference>
<dbReference type="GeneID" id="8853707"/>
<dbReference type="EMBL" id="GG738919">
    <property type="protein sequence ID" value="EFC37363.1"/>
    <property type="molecule type" value="Genomic_DNA"/>
</dbReference>
<dbReference type="Proteomes" id="UP000006671">
    <property type="component" value="Unassembled WGS sequence"/>
</dbReference>
<dbReference type="KEGG" id="ngr:NAEGRDRAFT_74911"/>
<evidence type="ECO:0000313" key="1">
    <source>
        <dbReference type="EMBL" id="EFC37363.1"/>
    </source>
</evidence>
<accession>D2W0M5</accession>
<evidence type="ECO:0000313" key="2">
    <source>
        <dbReference type="Proteomes" id="UP000006671"/>
    </source>
</evidence>
<keyword evidence="2" id="KW-1185">Reference proteome</keyword>
<dbReference type="VEuPathDB" id="AmoebaDB:NAEGRDRAFT_74911"/>
<name>D2W0M5_NAEGR</name>
<gene>
    <name evidence="1" type="ORF">NAEGRDRAFT_74911</name>
</gene>